<organism evidence="1 2">
    <name type="scientific">Neolentinus lepideus HHB14362 ss-1</name>
    <dbReference type="NCBI Taxonomy" id="1314782"/>
    <lineage>
        <taxon>Eukaryota</taxon>
        <taxon>Fungi</taxon>
        <taxon>Dikarya</taxon>
        <taxon>Basidiomycota</taxon>
        <taxon>Agaricomycotina</taxon>
        <taxon>Agaricomycetes</taxon>
        <taxon>Gloeophyllales</taxon>
        <taxon>Gloeophyllaceae</taxon>
        <taxon>Neolentinus</taxon>
    </lineage>
</organism>
<keyword evidence="2" id="KW-1185">Reference proteome</keyword>
<reference evidence="1 2" key="1">
    <citation type="journal article" date="2016" name="Mol. Biol. Evol.">
        <title>Comparative Genomics of Early-Diverging Mushroom-Forming Fungi Provides Insights into the Origins of Lignocellulose Decay Capabilities.</title>
        <authorList>
            <person name="Nagy L.G."/>
            <person name="Riley R."/>
            <person name="Tritt A."/>
            <person name="Adam C."/>
            <person name="Daum C."/>
            <person name="Floudas D."/>
            <person name="Sun H."/>
            <person name="Yadav J.S."/>
            <person name="Pangilinan J."/>
            <person name="Larsson K.H."/>
            <person name="Matsuura K."/>
            <person name="Barry K."/>
            <person name="Labutti K."/>
            <person name="Kuo R."/>
            <person name="Ohm R.A."/>
            <person name="Bhattacharya S.S."/>
            <person name="Shirouzu T."/>
            <person name="Yoshinaga Y."/>
            <person name="Martin F.M."/>
            <person name="Grigoriev I.V."/>
            <person name="Hibbett D.S."/>
        </authorList>
    </citation>
    <scope>NUCLEOTIDE SEQUENCE [LARGE SCALE GENOMIC DNA]</scope>
    <source>
        <strain evidence="1 2">HHB14362 ss-1</strain>
    </source>
</reference>
<sequence length="162" mass="17393">MQCIPQQRLIQPLTLPVGPGVVTSLFGEGACWMTHPAYPEAFIAGVLGRDAPRSHSAMYNLAAVDKAQEWMPGDVLPLDKSSSQPLSRYPSSWTGCCAVLRRSEVGRFLLLDRLGSASSWMAGHRCRLVIGQGTALVLGFPLPCARCMTTGLAHPLSPTGVF</sequence>
<name>A0A165QBA3_9AGAM</name>
<dbReference type="EMBL" id="KV425598">
    <property type="protein sequence ID" value="KZT22175.1"/>
    <property type="molecule type" value="Genomic_DNA"/>
</dbReference>
<dbReference type="Proteomes" id="UP000076761">
    <property type="component" value="Unassembled WGS sequence"/>
</dbReference>
<evidence type="ECO:0000313" key="1">
    <source>
        <dbReference type="EMBL" id="KZT22175.1"/>
    </source>
</evidence>
<accession>A0A165QBA3</accession>
<proteinExistence type="predicted"/>
<gene>
    <name evidence="1" type="ORF">NEOLEDRAFT_671294</name>
</gene>
<protein>
    <submittedName>
        <fullName evidence="1">Uncharacterized protein</fullName>
    </submittedName>
</protein>
<evidence type="ECO:0000313" key="2">
    <source>
        <dbReference type="Proteomes" id="UP000076761"/>
    </source>
</evidence>
<dbReference type="AlphaFoldDB" id="A0A165QBA3"/>
<dbReference type="InParanoid" id="A0A165QBA3"/>